<name>A0ABW5QNL0_9HYPH</name>
<accession>A0ABW5QNL0</accession>
<reference evidence="4" key="1">
    <citation type="journal article" date="2019" name="Int. J. Syst. Evol. Microbiol.">
        <title>The Global Catalogue of Microorganisms (GCM) 10K type strain sequencing project: providing services to taxonomists for standard genome sequencing and annotation.</title>
        <authorList>
            <consortium name="The Broad Institute Genomics Platform"/>
            <consortium name="The Broad Institute Genome Sequencing Center for Infectious Disease"/>
            <person name="Wu L."/>
            <person name="Ma J."/>
        </authorList>
    </citation>
    <scope>NUCLEOTIDE SEQUENCE [LARGE SCALE GENOMIC DNA]</scope>
    <source>
        <strain evidence="4">CCM 7427</strain>
    </source>
</reference>
<keyword evidence="2" id="KW-0732">Signal</keyword>
<comment type="caution">
    <text evidence="3">The sequence shown here is derived from an EMBL/GenBank/DDBJ whole genome shotgun (WGS) entry which is preliminary data.</text>
</comment>
<gene>
    <name evidence="3" type="ORF">ACFSX5_16320</name>
</gene>
<proteinExistence type="predicted"/>
<dbReference type="RefSeq" id="WP_386834869.1">
    <property type="nucleotide sequence ID" value="NZ_JBHUNP010000001.1"/>
</dbReference>
<protein>
    <submittedName>
        <fullName evidence="3">Uncharacterized protein</fullName>
    </submittedName>
</protein>
<organism evidence="3 4">
    <name type="scientific">Devosia albogilva</name>
    <dbReference type="NCBI Taxonomy" id="429726"/>
    <lineage>
        <taxon>Bacteria</taxon>
        <taxon>Pseudomonadati</taxon>
        <taxon>Pseudomonadota</taxon>
        <taxon>Alphaproteobacteria</taxon>
        <taxon>Hyphomicrobiales</taxon>
        <taxon>Devosiaceae</taxon>
        <taxon>Devosia</taxon>
    </lineage>
</organism>
<evidence type="ECO:0000313" key="4">
    <source>
        <dbReference type="Proteomes" id="UP001597521"/>
    </source>
</evidence>
<keyword evidence="4" id="KW-1185">Reference proteome</keyword>
<dbReference type="EMBL" id="JBHUNP010000001">
    <property type="protein sequence ID" value="MFD2649352.1"/>
    <property type="molecule type" value="Genomic_DNA"/>
</dbReference>
<feature type="region of interest" description="Disordered" evidence="1">
    <location>
        <begin position="34"/>
        <end position="56"/>
    </location>
</feature>
<evidence type="ECO:0000313" key="3">
    <source>
        <dbReference type="EMBL" id="MFD2649352.1"/>
    </source>
</evidence>
<dbReference type="Proteomes" id="UP001597521">
    <property type="component" value="Unassembled WGS sequence"/>
</dbReference>
<feature type="chain" id="PRO_5047070125" evidence="2">
    <location>
        <begin position="21"/>
        <end position="109"/>
    </location>
</feature>
<sequence length="109" mass="11924">MRKSIAIAITWAAVSLPAVAFDAGGFALQQHQHQLLQQQTAPNNSEESDGAGAGVGAETYDSLRTRYMKQLQPEYEMRVRRDGPEAAQAWLKREAGRLGREAAGILQSQ</sequence>
<feature type="signal peptide" evidence="2">
    <location>
        <begin position="1"/>
        <end position="20"/>
    </location>
</feature>
<evidence type="ECO:0000256" key="1">
    <source>
        <dbReference type="SAM" id="MobiDB-lite"/>
    </source>
</evidence>
<evidence type="ECO:0000256" key="2">
    <source>
        <dbReference type="SAM" id="SignalP"/>
    </source>
</evidence>